<protein>
    <submittedName>
        <fullName evidence="1">Uncharacterized protein</fullName>
    </submittedName>
</protein>
<dbReference type="RefSeq" id="WP_119796358.1">
    <property type="nucleotide sequence ID" value="NZ_QYZD01000043.1"/>
</dbReference>
<organism evidence="1 2">
    <name type="scientific">Paenibacillus thiaminolyticus</name>
    <name type="common">Bacillus thiaminolyticus</name>
    <dbReference type="NCBI Taxonomy" id="49283"/>
    <lineage>
        <taxon>Bacteria</taxon>
        <taxon>Bacillati</taxon>
        <taxon>Bacillota</taxon>
        <taxon>Bacilli</taxon>
        <taxon>Bacillales</taxon>
        <taxon>Paenibacillaceae</taxon>
        <taxon>Paenibacillus</taxon>
    </lineage>
</organism>
<proteinExistence type="predicted"/>
<reference evidence="1 2" key="1">
    <citation type="submission" date="2018-09" db="EMBL/GenBank/DDBJ databases">
        <title>Paenibacillus SK2017-BO5.</title>
        <authorList>
            <person name="Piskunova J.V."/>
            <person name="Dubiley S.A."/>
            <person name="Severinov K.V."/>
        </authorList>
    </citation>
    <scope>NUCLEOTIDE SEQUENCE [LARGE SCALE GENOMIC DNA]</scope>
    <source>
        <strain evidence="1 2">BO5</strain>
    </source>
</reference>
<dbReference type="OrthoDB" id="341379at2"/>
<dbReference type="AlphaFoldDB" id="A0A3A3GAX1"/>
<dbReference type="EMBL" id="QYZD01000043">
    <property type="protein sequence ID" value="RJG18866.1"/>
    <property type="molecule type" value="Genomic_DNA"/>
</dbReference>
<name>A0A3A3GAX1_PANTH</name>
<sequence>MEIATVEGCWEIRDAADRAMQIVEGHVPELREATAQGWDIEVEITLSGYTSLRPLHTALLVDQPGILRQQAEHPAHSRNYSAIVIVWSPKSRCIGYYDVEHQEYADLCPFAEFMAHPEVYLAKKIIEGEL</sequence>
<evidence type="ECO:0000313" key="2">
    <source>
        <dbReference type="Proteomes" id="UP000266177"/>
    </source>
</evidence>
<comment type="caution">
    <text evidence="1">The sequence shown here is derived from an EMBL/GenBank/DDBJ whole genome shotgun (WGS) entry which is preliminary data.</text>
</comment>
<gene>
    <name evidence="1" type="ORF">DQX05_26805</name>
</gene>
<dbReference type="Proteomes" id="UP000266177">
    <property type="component" value="Unassembled WGS sequence"/>
</dbReference>
<evidence type="ECO:0000313" key="1">
    <source>
        <dbReference type="EMBL" id="RJG18866.1"/>
    </source>
</evidence>
<accession>A0A3A3GAX1</accession>